<evidence type="ECO:0000256" key="1">
    <source>
        <dbReference type="SAM" id="Phobius"/>
    </source>
</evidence>
<feature type="transmembrane region" description="Helical" evidence="1">
    <location>
        <begin position="255"/>
        <end position="273"/>
    </location>
</feature>
<feature type="transmembrane region" description="Helical" evidence="1">
    <location>
        <begin position="304"/>
        <end position="321"/>
    </location>
</feature>
<feature type="transmembrane region" description="Helical" evidence="1">
    <location>
        <begin position="172"/>
        <end position="193"/>
    </location>
</feature>
<feature type="transmembrane region" description="Helical" evidence="1">
    <location>
        <begin position="341"/>
        <end position="359"/>
    </location>
</feature>
<keyword evidence="3" id="KW-1185">Reference proteome</keyword>
<proteinExistence type="predicted"/>
<keyword evidence="1" id="KW-0472">Membrane</keyword>
<gene>
    <name evidence="2" type="ORF">AWR27_09020</name>
</gene>
<reference evidence="2 3" key="1">
    <citation type="submission" date="2016-01" db="EMBL/GenBank/DDBJ databases">
        <authorList>
            <person name="Oliw E.H."/>
        </authorList>
    </citation>
    <scope>NUCLEOTIDE SEQUENCE [LARGE SCALE GENOMIC DNA]</scope>
    <source>
        <strain evidence="2 3">DY10</strain>
    </source>
</reference>
<evidence type="ECO:0008006" key="4">
    <source>
        <dbReference type="Google" id="ProtNLM"/>
    </source>
</evidence>
<keyword evidence="1" id="KW-1133">Transmembrane helix</keyword>
<sequence>MFGAWHHEPWRDETHSWLIAQHSSSIADLFWNKRYEGHPGGWYVLLYGLKSLSQSWVAVQVMHGLLAMGSAYLLITRSSFPWVVRVLLLFGYFFVYEYAVIARNYAVGVLLLFGLCALFPRRYERGVHIGWCLLLALLWQTNLFALLLGLGMYGLFWLELLIYRQDVWKTNWPYYVGGAILAGGSLLLTYIDLLPPDDLSFPMVVHGDRSLFNALATLYSLKQALLPLPDSFHHFWNGDLLDIIGNKTNKTIQGAIGLSLLAAMGYAIILPLFRSRLALLGWVLICLAIQIVLFSQYRGSLRHHGHQFLALIICLWIQPYLADLRPKPLVLKRNETLAYRLVPVVLGVHILTTVVALLADWQYPFSMARATAQYIRQSPQRDWFRAGHTYYAVENVAAHLPDFRMYYPTAKQHNGFIMWRVNNGLPSLTIATNMTKEVGRKPALLVFSGYLSNDSARYLGLKPIISFKGSIVTDEQFWLFAYPADSLPPRLPARPIRASVAQQ</sequence>
<feature type="transmembrane region" description="Helical" evidence="1">
    <location>
        <begin position="279"/>
        <end position="297"/>
    </location>
</feature>
<evidence type="ECO:0000313" key="2">
    <source>
        <dbReference type="EMBL" id="AQG79447.1"/>
    </source>
</evidence>
<accession>A0A1P9WVN6</accession>
<feature type="transmembrane region" description="Helical" evidence="1">
    <location>
        <begin position="82"/>
        <end position="99"/>
    </location>
</feature>
<dbReference type="KEGG" id="smon:AWR27_09020"/>
<dbReference type="Proteomes" id="UP000187941">
    <property type="component" value="Chromosome"/>
</dbReference>
<feature type="transmembrane region" description="Helical" evidence="1">
    <location>
        <begin position="130"/>
        <end position="152"/>
    </location>
</feature>
<dbReference type="EMBL" id="CP014263">
    <property type="protein sequence ID" value="AQG79447.1"/>
    <property type="molecule type" value="Genomic_DNA"/>
</dbReference>
<protein>
    <recommendedName>
        <fullName evidence="4">Glycosyltransferase RgtA/B/C/D-like domain-containing protein</fullName>
    </recommendedName>
</protein>
<keyword evidence="1" id="KW-0812">Transmembrane</keyword>
<feature type="transmembrane region" description="Helical" evidence="1">
    <location>
        <begin position="55"/>
        <end position="75"/>
    </location>
</feature>
<organism evidence="2 3">
    <name type="scientific">Spirosoma montaniterrae</name>
    <dbReference type="NCBI Taxonomy" id="1178516"/>
    <lineage>
        <taxon>Bacteria</taxon>
        <taxon>Pseudomonadati</taxon>
        <taxon>Bacteroidota</taxon>
        <taxon>Cytophagia</taxon>
        <taxon>Cytophagales</taxon>
        <taxon>Cytophagaceae</taxon>
        <taxon>Spirosoma</taxon>
    </lineage>
</organism>
<dbReference type="AlphaFoldDB" id="A0A1P9WVN6"/>
<name>A0A1P9WVN6_9BACT</name>
<dbReference type="STRING" id="1178516.AWR27_09020"/>
<evidence type="ECO:0000313" key="3">
    <source>
        <dbReference type="Proteomes" id="UP000187941"/>
    </source>
</evidence>